<dbReference type="InterPro" id="IPR051783">
    <property type="entry name" value="NAD(P)-dependent_oxidoreduct"/>
</dbReference>
<dbReference type="AlphaFoldDB" id="A0A2S9J0X8"/>
<dbReference type="Pfam" id="PF01370">
    <property type="entry name" value="Epimerase"/>
    <property type="match status" value="1"/>
</dbReference>
<dbReference type="InterPro" id="IPR001509">
    <property type="entry name" value="Epimerase_deHydtase"/>
</dbReference>
<dbReference type="InterPro" id="IPR036291">
    <property type="entry name" value="NAD(P)-bd_dom_sf"/>
</dbReference>
<evidence type="ECO:0000259" key="1">
    <source>
        <dbReference type="Pfam" id="PF01370"/>
    </source>
</evidence>
<dbReference type="PANTHER" id="PTHR48079:SF6">
    <property type="entry name" value="NAD(P)-BINDING DOMAIN-CONTAINING PROTEIN-RELATED"/>
    <property type="match status" value="1"/>
</dbReference>
<dbReference type="Gene3D" id="3.40.50.720">
    <property type="entry name" value="NAD(P)-binding Rossmann-like Domain"/>
    <property type="match status" value="1"/>
</dbReference>
<dbReference type="Proteomes" id="UP000239711">
    <property type="component" value="Unassembled WGS sequence"/>
</dbReference>
<dbReference type="RefSeq" id="WP_105717962.1">
    <property type="nucleotide sequence ID" value="NZ_PVBQ01000014.1"/>
</dbReference>
<dbReference type="EMBL" id="PVBQ01000014">
    <property type="protein sequence ID" value="PRD46419.1"/>
    <property type="molecule type" value="Genomic_DNA"/>
</dbReference>
<gene>
    <name evidence="2" type="ORF">C5745_15735</name>
</gene>
<accession>A0A2S9J0X8</accession>
<dbReference type="SUPFAM" id="SSF51735">
    <property type="entry name" value="NAD(P)-binding Rossmann-fold domains"/>
    <property type="match status" value="1"/>
</dbReference>
<dbReference type="OrthoDB" id="596910at2"/>
<reference evidence="2 3" key="1">
    <citation type="submission" date="2018-02" db="EMBL/GenBank/DDBJ databases">
        <title>The draft genome of Sphingobacterium sp. 5JN-11.</title>
        <authorList>
            <person name="Liu L."/>
            <person name="Li L."/>
            <person name="Liang L."/>
            <person name="Zhang X."/>
            <person name="Wang T."/>
        </authorList>
    </citation>
    <scope>NUCLEOTIDE SEQUENCE [LARGE SCALE GENOMIC DNA]</scope>
    <source>
        <strain evidence="2 3">5JN-11</strain>
    </source>
</reference>
<proteinExistence type="predicted"/>
<sequence length="325" mass="35566">MILVTGGTGFLGSTLIKFLIDEGNAVLAIKREQSEVPEILRSSSLVEWLHADITNYFALADAFDGVTQVYHCAAKISYQKADWADMLHTNIEGTKHIVNLCLEHGARLVHVSSIAALGSPKIGELISEQSKWDDGADHSKYALSKYESEMEVWRGIMEGMDAVIVNPSVIMGVGSGKKGSGAIFNLIQKGIKVYPPGTVGIVDVEDVAKIMILLMNNRLIRSERFVLNSENLTNKNLLERVANVLGKPAPTIKARPFMLSIAWRAAKIIALFKGGRPALTRETAKASASLLAYSNKKVTDTTGYSFKPVDLTLKEMSRDFNNTLQ</sequence>
<name>A0A2S9J0X8_9SPHI</name>
<comment type="caution">
    <text evidence="2">The sequence shown here is derived from an EMBL/GenBank/DDBJ whole genome shotgun (WGS) entry which is preliminary data.</text>
</comment>
<feature type="domain" description="NAD-dependent epimerase/dehydratase" evidence="1">
    <location>
        <begin position="2"/>
        <end position="217"/>
    </location>
</feature>
<dbReference type="PANTHER" id="PTHR48079">
    <property type="entry name" value="PROTEIN YEEZ"/>
    <property type="match status" value="1"/>
</dbReference>
<evidence type="ECO:0000313" key="2">
    <source>
        <dbReference type="EMBL" id="PRD46419.1"/>
    </source>
</evidence>
<dbReference type="GO" id="GO:0005737">
    <property type="term" value="C:cytoplasm"/>
    <property type="evidence" value="ECO:0007669"/>
    <property type="project" value="TreeGrafter"/>
</dbReference>
<keyword evidence="3" id="KW-1185">Reference proteome</keyword>
<evidence type="ECO:0000313" key="3">
    <source>
        <dbReference type="Proteomes" id="UP000239711"/>
    </source>
</evidence>
<dbReference type="GO" id="GO:0004029">
    <property type="term" value="F:aldehyde dehydrogenase (NAD+) activity"/>
    <property type="evidence" value="ECO:0007669"/>
    <property type="project" value="TreeGrafter"/>
</dbReference>
<organism evidence="2 3">
    <name type="scientific">Sphingobacterium haloxyli</name>
    <dbReference type="NCBI Taxonomy" id="2100533"/>
    <lineage>
        <taxon>Bacteria</taxon>
        <taxon>Pseudomonadati</taxon>
        <taxon>Bacteroidota</taxon>
        <taxon>Sphingobacteriia</taxon>
        <taxon>Sphingobacteriales</taxon>
        <taxon>Sphingobacteriaceae</taxon>
        <taxon>Sphingobacterium</taxon>
    </lineage>
</organism>
<protein>
    <submittedName>
        <fullName evidence="2">Nucleoside-diphosphate sugar epimerase</fullName>
    </submittedName>
</protein>